<sequence length="347" mass="36138">MAVSATACSSGGAASSAAGSSAAPAGDPSSAAKATYKVSMVTDTGGVNDQSFNQLSWEGLQKLKADVGADVSYTESKQEADYATNLDKAVDDQNDLIWGVGFAMGDAILNAAKANPDVRFAIVDNQYEETPSNLTAVVFRAQEPSFLVGYIAAKTTKTDKVGFVGGVKSDVIGQFEYGYKAGVAYGAKEMGKKIEVVAQYAESFVDSAKGKAIASKMFSGGCDIVFHAAGNVGTGVIEAAKEANKYAIGVDKDQAFLAPNNVLTSALKKVDKAVEEVSKEIMDGKATGGTTISLGVKEDAAGIPEEHKLMGEETYKAAVALQDQIKDGKLVPPASEDDYNTFVKNLK</sequence>
<comment type="similarity">
    <text evidence="2">Belongs to the BMP lipoprotein family.</text>
</comment>
<dbReference type="Proteomes" id="UP000754750">
    <property type="component" value="Unassembled WGS sequence"/>
</dbReference>
<proteinExistence type="inferred from homology"/>
<comment type="caution">
    <text evidence="9">The sequence shown here is derived from an EMBL/GenBank/DDBJ whole genome shotgun (WGS) entry which is preliminary data.</text>
</comment>
<dbReference type="InterPro" id="IPR003760">
    <property type="entry name" value="PnrA-like"/>
</dbReference>
<dbReference type="PANTHER" id="PTHR34296">
    <property type="entry name" value="TRANSCRIPTIONAL ACTIVATOR PROTEIN MED"/>
    <property type="match status" value="1"/>
</dbReference>
<dbReference type="GO" id="GO:0005886">
    <property type="term" value="C:plasma membrane"/>
    <property type="evidence" value="ECO:0007669"/>
    <property type="project" value="UniProtKB-SubCell"/>
</dbReference>
<dbReference type="AlphaFoldDB" id="A0A928Q359"/>
<evidence type="ECO:0000256" key="3">
    <source>
        <dbReference type="ARBA" id="ARBA00022475"/>
    </source>
</evidence>
<dbReference type="Pfam" id="PF02608">
    <property type="entry name" value="Bmp"/>
    <property type="match status" value="1"/>
</dbReference>
<evidence type="ECO:0000313" key="9">
    <source>
        <dbReference type="EMBL" id="MBE6833653.1"/>
    </source>
</evidence>
<evidence type="ECO:0000256" key="1">
    <source>
        <dbReference type="ARBA" id="ARBA00004193"/>
    </source>
</evidence>
<evidence type="ECO:0000256" key="6">
    <source>
        <dbReference type="ARBA" id="ARBA00023288"/>
    </source>
</evidence>
<feature type="domain" description="ABC transporter substrate-binding protein PnrA-like" evidence="8">
    <location>
        <begin position="38"/>
        <end position="328"/>
    </location>
</feature>
<gene>
    <name evidence="9" type="ORF">E7512_08750</name>
</gene>
<feature type="region of interest" description="Disordered" evidence="7">
    <location>
        <begin position="1"/>
        <end position="26"/>
    </location>
</feature>
<keyword evidence="4" id="KW-0732">Signal</keyword>
<dbReference type="CDD" id="cd06354">
    <property type="entry name" value="PBP1_PrnA-like"/>
    <property type="match status" value="1"/>
</dbReference>
<evidence type="ECO:0000259" key="8">
    <source>
        <dbReference type="Pfam" id="PF02608"/>
    </source>
</evidence>
<evidence type="ECO:0000256" key="5">
    <source>
        <dbReference type="ARBA" id="ARBA00023136"/>
    </source>
</evidence>
<name>A0A928Q359_9FIRM</name>
<protein>
    <submittedName>
        <fullName evidence="9">BMP family ABC transporter substrate-binding protein</fullName>
    </submittedName>
</protein>
<comment type="subcellular location">
    <subcellularLocation>
        <location evidence="1">Cell membrane</location>
        <topology evidence="1">Lipid-anchor</topology>
    </subcellularLocation>
</comment>
<keyword evidence="3" id="KW-1003">Cell membrane</keyword>
<dbReference type="EMBL" id="SVNY01000004">
    <property type="protein sequence ID" value="MBE6833653.1"/>
    <property type="molecule type" value="Genomic_DNA"/>
</dbReference>
<accession>A0A928Q359</accession>
<dbReference type="InterPro" id="IPR028082">
    <property type="entry name" value="Peripla_BP_I"/>
</dbReference>
<dbReference type="InterPro" id="IPR050957">
    <property type="entry name" value="BMP_lipoprotein"/>
</dbReference>
<evidence type="ECO:0000256" key="4">
    <source>
        <dbReference type="ARBA" id="ARBA00022729"/>
    </source>
</evidence>
<keyword evidence="6" id="KW-0449">Lipoprotein</keyword>
<reference evidence="9" key="1">
    <citation type="submission" date="2019-04" db="EMBL/GenBank/DDBJ databases">
        <title>Evolution of Biomass-Degrading Anaerobic Consortia Revealed by Metagenomics.</title>
        <authorList>
            <person name="Peng X."/>
        </authorList>
    </citation>
    <scope>NUCLEOTIDE SEQUENCE</scope>
    <source>
        <strain evidence="9">SIG551</strain>
    </source>
</reference>
<evidence type="ECO:0000256" key="2">
    <source>
        <dbReference type="ARBA" id="ARBA00008610"/>
    </source>
</evidence>
<dbReference type="PANTHER" id="PTHR34296:SF2">
    <property type="entry name" value="ABC TRANSPORTER GUANOSINE-BINDING PROTEIN NUPN"/>
    <property type="match status" value="1"/>
</dbReference>
<dbReference type="Gene3D" id="3.40.50.2300">
    <property type="match status" value="2"/>
</dbReference>
<dbReference type="SUPFAM" id="SSF53822">
    <property type="entry name" value="Periplasmic binding protein-like I"/>
    <property type="match status" value="1"/>
</dbReference>
<organism evidence="9 10">
    <name type="scientific">Faecalispora sporosphaeroides</name>
    <dbReference type="NCBI Taxonomy" id="1549"/>
    <lineage>
        <taxon>Bacteria</taxon>
        <taxon>Bacillati</taxon>
        <taxon>Bacillota</taxon>
        <taxon>Clostridia</taxon>
        <taxon>Eubacteriales</taxon>
        <taxon>Oscillospiraceae</taxon>
        <taxon>Faecalispora</taxon>
    </lineage>
</organism>
<evidence type="ECO:0000313" key="10">
    <source>
        <dbReference type="Proteomes" id="UP000754750"/>
    </source>
</evidence>
<keyword evidence="5" id="KW-0472">Membrane</keyword>
<evidence type="ECO:0000256" key="7">
    <source>
        <dbReference type="SAM" id="MobiDB-lite"/>
    </source>
</evidence>